<protein>
    <submittedName>
        <fullName evidence="6">3-oxoacyl-ACP synthase</fullName>
    </submittedName>
</protein>
<dbReference type="EMBL" id="JACQAY010000037">
    <property type="protein sequence ID" value="MBI3538849.1"/>
    <property type="molecule type" value="Genomic_DNA"/>
</dbReference>
<evidence type="ECO:0000256" key="5">
    <source>
        <dbReference type="ARBA" id="ARBA00023160"/>
    </source>
</evidence>
<name>A0A9D6L6P6_UNCEI</name>
<accession>A0A9D6L6P6</accession>
<evidence type="ECO:0000313" key="7">
    <source>
        <dbReference type="Proteomes" id="UP000807850"/>
    </source>
</evidence>
<evidence type="ECO:0000256" key="4">
    <source>
        <dbReference type="ARBA" id="ARBA00023098"/>
    </source>
</evidence>
<evidence type="ECO:0000256" key="1">
    <source>
        <dbReference type="ARBA" id="ARBA00008642"/>
    </source>
</evidence>
<dbReference type="PANTHER" id="PTHR43091">
    <property type="entry name" value="3-OXOACYL-[ACYL-CARRIER-PROTEIN] SYNTHASE"/>
    <property type="match status" value="1"/>
</dbReference>
<evidence type="ECO:0000256" key="3">
    <source>
        <dbReference type="ARBA" id="ARBA00022832"/>
    </source>
</evidence>
<dbReference type="SUPFAM" id="SSF53901">
    <property type="entry name" value="Thiolase-like"/>
    <property type="match status" value="1"/>
</dbReference>
<evidence type="ECO:0000256" key="2">
    <source>
        <dbReference type="ARBA" id="ARBA00022516"/>
    </source>
</evidence>
<keyword evidence="2" id="KW-0444">Lipid biosynthesis</keyword>
<keyword evidence="4" id="KW-0443">Lipid metabolism</keyword>
<dbReference type="AlphaFoldDB" id="A0A9D6L6P6"/>
<dbReference type="Gene3D" id="3.40.47.10">
    <property type="match status" value="1"/>
</dbReference>
<comment type="caution">
    <text evidence="6">The sequence shown here is derived from an EMBL/GenBank/DDBJ whole genome shotgun (WGS) entry which is preliminary data.</text>
</comment>
<keyword evidence="3" id="KW-0276">Fatty acid metabolism</keyword>
<dbReference type="InterPro" id="IPR016039">
    <property type="entry name" value="Thiolase-like"/>
</dbReference>
<dbReference type="PANTHER" id="PTHR43091:SF1">
    <property type="entry name" value="BETA-KETOACYL-[ACYL-CARRIER-PROTEIN] SYNTHASE III, CHLOROPLASTIC"/>
    <property type="match status" value="1"/>
</dbReference>
<organism evidence="6 7">
    <name type="scientific">Eiseniibacteriota bacterium</name>
    <dbReference type="NCBI Taxonomy" id="2212470"/>
    <lineage>
        <taxon>Bacteria</taxon>
        <taxon>Candidatus Eiseniibacteriota</taxon>
    </lineage>
</organism>
<keyword evidence="5" id="KW-0275">Fatty acid biosynthesis</keyword>
<dbReference type="GO" id="GO:0016746">
    <property type="term" value="F:acyltransferase activity"/>
    <property type="evidence" value="ECO:0007669"/>
    <property type="project" value="InterPro"/>
</dbReference>
<evidence type="ECO:0000313" key="6">
    <source>
        <dbReference type="EMBL" id="MBI3538849.1"/>
    </source>
</evidence>
<proteinExistence type="inferred from homology"/>
<reference evidence="6" key="1">
    <citation type="submission" date="2020-07" db="EMBL/GenBank/DDBJ databases">
        <title>Huge and variable diversity of episymbiotic CPR bacteria and DPANN archaea in groundwater ecosystems.</title>
        <authorList>
            <person name="He C.Y."/>
            <person name="Keren R."/>
            <person name="Whittaker M."/>
            <person name="Farag I.F."/>
            <person name="Doudna J."/>
            <person name="Cate J.H.D."/>
            <person name="Banfield J.F."/>
        </authorList>
    </citation>
    <scope>NUCLEOTIDE SEQUENCE</scope>
    <source>
        <strain evidence="6">NC_groundwater_928_Pr1_S-0.2um_72_17</strain>
    </source>
</reference>
<feature type="non-terminal residue" evidence="6">
    <location>
        <position position="79"/>
    </location>
</feature>
<dbReference type="Proteomes" id="UP000807850">
    <property type="component" value="Unassembled WGS sequence"/>
</dbReference>
<dbReference type="GO" id="GO:0006633">
    <property type="term" value="P:fatty acid biosynthetic process"/>
    <property type="evidence" value="ECO:0007669"/>
    <property type="project" value="UniProtKB-KW"/>
</dbReference>
<sequence>MSPRPDDIRGATIVGTGMYVPERVLSNHDLGRMVDTSDEWIVERTGIRERRIAAPDQASSDMALIAARRALESARIDVE</sequence>
<comment type="similarity">
    <text evidence="1">Belongs to the thiolase-like superfamily. FabH family.</text>
</comment>
<gene>
    <name evidence="6" type="ORF">HY076_01055</name>
</gene>